<dbReference type="PANTHER" id="PTHR13789">
    <property type="entry name" value="MONOOXYGENASE"/>
    <property type="match status" value="1"/>
</dbReference>
<evidence type="ECO:0000313" key="5">
    <source>
        <dbReference type="EMBL" id="GHF34123.1"/>
    </source>
</evidence>
<protein>
    <submittedName>
        <fullName evidence="5">FAD-dependent oxidoreductase</fullName>
    </submittedName>
</protein>
<dbReference type="InterPro" id="IPR002938">
    <property type="entry name" value="FAD-bd"/>
</dbReference>
<gene>
    <name evidence="5" type="ORF">GCM10017566_03510</name>
</gene>
<sequence length="357" mass="37829">MHRILIIGGGVAGTAAALGLREAGFDPVVFEAQTGGAEHLGAFLTLARNGAAALAQLDAADAVTQAGFPLHTIEFAGQTRPLEAMRCLRRAELCRVLQDEVVRRGITLHHGKRLATVTEDEDGVTARFTDGSSARGDLLIGADGLNSAVREVLSPGTRPRYAGQQVCYGYSTVVPPPGEPGRIVMVRGSAVAFGYAVSPGGETYWFARVDGEPLPPGGRPDRDRLLELLRPDDTPCAGIVEATEGPLLGTNARDLANVARWRSARMLLVGDAAHAASPATGQGASMALEDAVVLAKALRDTGSFEVYERLRRPRVEYNTEASARLSDRAPRPAGPPPVSDEELAHQLDWSTPLPPPR</sequence>
<feature type="region of interest" description="Disordered" evidence="3">
    <location>
        <begin position="317"/>
        <end position="357"/>
    </location>
</feature>
<reference evidence="5" key="1">
    <citation type="journal article" date="2014" name="Int. J. Syst. Evol. Microbiol.">
        <title>Complete genome sequence of Corynebacterium casei LMG S-19264T (=DSM 44701T), isolated from a smear-ripened cheese.</title>
        <authorList>
            <consortium name="US DOE Joint Genome Institute (JGI-PGF)"/>
            <person name="Walter F."/>
            <person name="Albersmeier A."/>
            <person name="Kalinowski J."/>
            <person name="Ruckert C."/>
        </authorList>
    </citation>
    <scope>NUCLEOTIDE SEQUENCE</scope>
    <source>
        <strain evidence="5">CGMCC 4.7679</strain>
    </source>
</reference>
<dbReference type="GO" id="GO:0004497">
    <property type="term" value="F:monooxygenase activity"/>
    <property type="evidence" value="ECO:0007669"/>
    <property type="project" value="UniProtKB-KW"/>
</dbReference>
<organism evidence="5 6">
    <name type="scientific">Amycolatopsis bartoniae</name>
    <dbReference type="NCBI Taxonomy" id="941986"/>
    <lineage>
        <taxon>Bacteria</taxon>
        <taxon>Bacillati</taxon>
        <taxon>Actinomycetota</taxon>
        <taxon>Actinomycetes</taxon>
        <taxon>Pseudonocardiales</taxon>
        <taxon>Pseudonocardiaceae</taxon>
        <taxon>Amycolatopsis</taxon>
    </lineage>
</organism>
<dbReference type="PRINTS" id="PR00420">
    <property type="entry name" value="RNGMNOXGNASE"/>
</dbReference>
<feature type="domain" description="FAD-binding" evidence="4">
    <location>
        <begin position="4"/>
        <end position="299"/>
    </location>
</feature>
<dbReference type="InterPro" id="IPR036188">
    <property type="entry name" value="FAD/NAD-bd_sf"/>
</dbReference>
<reference evidence="5" key="2">
    <citation type="submission" date="2020-09" db="EMBL/GenBank/DDBJ databases">
        <authorList>
            <person name="Sun Q."/>
            <person name="Zhou Y."/>
        </authorList>
    </citation>
    <scope>NUCLEOTIDE SEQUENCE</scope>
    <source>
        <strain evidence="5">CGMCC 4.7679</strain>
    </source>
</reference>
<dbReference type="RefSeq" id="WP_221216563.1">
    <property type="nucleotide sequence ID" value="NZ_BNAV01000001.1"/>
</dbReference>
<evidence type="ECO:0000259" key="4">
    <source>
        <dbReference type="Pfam" id="PF01494"/>
    </source>
</evidence>
<dbReference type="GO" id="GO:0071949">
    <property type="term" value="F:FAD binding"/>
    <property type="evidence" value="ECO:0007669"/>
    <property type="project" value="InterPro"/>
</dbReference>
<accession>A0A8H9MA50</accession>
<name>A0A8H9MA50_9PSEU</name>
<dbReference type="Proteomes" id="UP000658656">
    <property type="component" value="Unassembled WGS sequence"/>
</dbReference>
<comment type="caution">
    <text evidence="5">The sequence shown here is derived from an EMBL/GenBank/DDBJ whole genome shotgun (WGS) entry which is preliminary data.</text>
</comment>
<dbReference type="PANTHER" id="PTHR13789:SF309">
    <property type="entry name" value="PUTATIVE (AFU_ORTHOLOGUE AFUA_6G14510)-RELATED"/>
    <property type="match status" value="1"/>
</dbReference>
<evidence type="ECO:0000313" key="6">
    <source>
        <dbReference type="Proteomes" id="UP000658656"/>
    </source>
</evidence>
<evidence type="ECO:0000256" key="2">
    <source>
        <dbReference type="ARBA" id="ARBA00023033"/>
    </source>
</evidence>
<dbReference type="AlphaFoldDB" id="A0A8H9MA50"/>
<dbReference type="EMBL" id="BNAV01000001">
    <property type="protein sequence ID" value="GHF34123.1"/>
    <property type="molecule type" value="Genomic_DNA"/>
</dbReference>
<keyword evidence="1" id="KW-0560">Oxidoreductase</keyword>
<keyword evidence="6" id="KW-1185">Reference proteome</keyword>
<dbReference type="SUPFAM" id="SSF51905">
    <property type="entry name" value="FAD/NAD(P)-binding domain"/>
    <property type="match status" value="1"/>
</dbReference>
<proteinExistence type="predicted"/>
<keyword evidence="2" id="KW-0503">Monooxygenase</keyword>
<evidence type="ECO:0000256" key="1">
    <source>
        <dbReference type="ARBA" id="ARBA00023002"/>
    </source>
</evidence>
<dbReference type="Pfam" id="PF01494">
    <property type="entry name" value="FAD_binding_3"/>
    <property type="match status" value="1"/>
</dbReference>
<dbReference type="Gene3D" id="3.50.50.60">
    <property type="entry name" value="FAD/NAD(P)-binding domain"/>
    <property type="match status" value="1"/>
</dbReference>
<evidence type="ECO:0000256" key="3">
    <source>
        <dbReference type="SAM" id="MobiDB-lite"/>
    </source>
</evidence>
<dbReference type="InterPro" id="IPR050493">
    <property type="entry name" value="FAD-dep_Monooxygenase_BioMet"/>
</dbReference>